<accession>A0A8K0Y0T2</accession>
<keyword evidence="4" id="KW-0249">Electron transport</keyword>
<dbReference type="InterPro" id="IPR050294">
    <property type="entry name" value="RnfB_subfamily"/>
</dbReference>
<keyword evidence="6" id="KW-0411">Iron-sulfur</keyword>
<protein>
    <submittedName>
        <fullName evidence="8">4Fe-4S binding protein</fullName>
    </submittedName>
</protein>
<gene>
    <name evidence="8" type="ORF">JJB97_16720</name>
</gene>
<keyword evidence="9" id="KW-1185">Reference proteome</keyword>
<organism evidence="8 9">
    <name type="scientific">Tenebrionibacter intestinalis</name>
    <dbReference type="NCBI Taxonomy" id="2799638"/>
    <lineage>
        <taxon>Bacteria</taxon>
        <taxon>Pseudomonadati</taxon>
        <taxon>Pseudomonadota</taxon>
        <taxon>Gammaproteobacteria</taxon>
        <taxon>Enterobacterales</taxon>
        <taxon>Enterobacteriaceae</taxon>
        <taxon>Tenebrionibacter/Tenebrionicola group</taxon>
        <taxon>Tenebrionibacter</taxon>
    </lineage>
</organism>
<evidence type="ECO:0000256" key="1">
    <source>
        <dbReference type="ARBA" id="ARBA00022448"/>
    </source>
</evidence>
<dbReference type="PANTHER" id="PTHR42859">
    <property type="entry name" value="OXIDOREDUCTASE"/>
    <property type="match status" value="1"/>
</dbReference>
<dbReference type="PROSITE" id="PS00198">
    <property type="entry name" value="4FE4S_FER_1"/>
    <property type="match status" value="2"/>
</dbReference>
<dbReference type="Pfam" id="PF25160">
    <property type="entry name" value="LdpA_Fe-S-bd"/>
    <property type="match status" value="1"/>
</dbReference>
<evidence type="ECO:0000256" key="5">
    <source>
        <dbReference type="ARBA" id="ARBA00023004"/>
    </source>
</evidence>
<feature type="domain" description="4Fe-4S ferredoxin-type" evidence="7">
    <location>
        <begin position="186"/>
        <end position="213"/>
    </location>
</feature>
<dbReference type="PROSITE" id="PS51379">
    <property type="entry name" value="4FE4S_FER_2"/>
    <property type="match status" value="3"/>
</dbReference>
<reference evidence="8" key="1">
    <citation type="submission" date="2021-01" db="EMBL/GenBank/DDBJ databases">
        <title>Intestinitalea alba gen. nov., sp. nov., a novel genus of the family Enterobacteriaceae, isolated from the gut of the plastic-eating mealworm Tenebrio molitor L.</title>
        <authorList>
            <person name="Yang Y."/>
        </authorList>
    </citation>
    <scope>NUCLEOTIDE SEQUENCE</scope>
    <source>
        <strain evidence="8">BIT-L3</strain>
    </source>
</reference>
<dbReference type="EMBL" id="JAEPBH010000064">
    <property type="protein sequence ID" value="MBK4716944.1"/>
    <property type="molecule type" value="Genomic_DNA"/>
</dbReference>
<feature type="domain" description="4Fe-4S ferredoxin-type" evidence="7">
    <location>
        <begin position="14"/>
        <end position="44"/>
    </location>
</feature>
<evidence type="ECO:0000256" key="6">
    <source>
        <dbReference type="ARBA" id="ARBA00023014"/>
    </source>
</evidence>
<evidence type="ECO:0000313" key="9">
    <source>
        <dbReference type="Proteomes" id="UP000659047"/>
    </source>
</evidence>
<evidence type="ECO:0000256" key="4">
    <source>
        <dbReference type="ARBA" id="ARBA00022982"/>
    </source>
</evidence>
<dbReference type="InterPro" id="IPR017896">
    <property type="entry name" value="4Fe4S_Fe-S-bd"/>
</dbReference>
<dbReference type="PANTHER" id="PTHR42859:SF10">
    <property type="entry name" value="DIMETHYLSULFOXIDE REDUCTASE CHAIN B"/>
    <property type="match status" value="1"/>
</dbReference>
<dbReference type="RefSeq" id="WP_238715212.1">
    <property type="nucleotide sequence ID" value="NZ_JAEPBH010000064.1"/>
</dbReference>
<keyword evidence="3" id="KW-0479">Metal-binding</keyword>
<name>A0A8K0Y0T2_9ENTR</name>
<keyword evidence="2" id="KW-0004">4Fe-4S</keyword>
<dbReference type="InterPro" id="IPR057431">
    <property type="entry name" value="LdpA_Fe-S-bd"/>
</dbReference>
<comment type="caution">
    <text evidence="8">The sequence shown here is derived from an EMBL/GenBank/DDBJ whole genome shotgun (WGS) entry which is preliminary data.</text>
</comment>
<sequence>MDVCPVNAISLEAARPKVDASECLHCGHCLFVCPVDALQNLQPPARPYKALTLVAPFSAIAPEVEELLMWHHQYHIRAVEMDMAQYPAWARAVAALNIRLREFNAPGWQILAPQVKGVNIARRSLLQISEADVRSAAVCAGPRARRRAFSTMREYRLLLTQNQCLLCGACTRACPEKALRFNDDVLEWTASLCTGCNNCAVVCPTQAIRTEKQVGQNISLRFPCALKYCACCQRKFYTFDPKAQRCHICLRHPYGMREA</sequence>
<dbReference type="Gene3D" id="3.30.70.20">
    <property type="match status" value="2"/>
</dbReference>
<proteinExistence type="predicted"/>
<evidence type="ECO:0000313" key="8">
    <source>
        <dbReference type="EMBL" id="MBK4716944.1"/>
    </source>
</evidence>
<keyword evidence="5" id="KW-0408">Iron</keyword>
<feature type="domain" description="4Fe-4S ferredoxin-type" evidence="7">
    <location>
        <begin position="155"/>
        <end position="184"/>
    </location>
</feature>
<dbReference type="Proteomes" id="UP000659047">
    <property type="component" value="Unassembled WGS sequence"/>
</dbReference>
<evidence type="ECO:0000256" key="2">
    <source>
        <dbReference type="ARBA" id="ARBA00022485"/>
    </source>
</evidence>
<keyword evidence="1" id="KW-0813">Transport</keyword>
<dbReference type="Pfam" id="PF14697">
    <property type="entry name" value="Fer4_21"/>
    <property type="match status" value="1"/>
</dbReference>
<evidence type="ECO:0000259" key="7">
    <source>
        <dbReference type="PROSITE" id="PS51379"/>
    </source>
</evidence>
<dbReference type="SUPFAM" id="SSF54862">
    <property type="entry name" value="4Fe-4S ferredoxins"/>
    <property type="match status" value="2"/>
</dbReference>
<dbReference type="GO" id="GO:0046872">
    <property type="term" value="F:metal ion binding"/>
    <property type="evidence" value="ECO:0007669"/>
    <property type="project" value="UniProtKB-KW"/>
</dbReference>
<evidence type="ECO:0000256" key="3">
    <source>
        <dbReference type="ARBA" id="ARBA00022723"/>
    </source>
</evidence>
<dbReference type="AlphaFoldDB" id="A0A8K0Y0T2"/>
<dbReference type="InterPro" id="IPR017900">
    <property type="entry name" value="4Fe4S_Fe_S_CS"/>
</dbReference>
<dbReference type="GO" id="GO:0051539">
    <property type="term" value="F:4 iron, 4 sulfur cluster binding"/>
    <property type="evidence" value="ECO:0007669"/>
    <property type="project" value="UniProtKB-KW"/>
</dbReference>